<dbReference type="GO" id="GO:0016616">
    <property type="term" value="F:oxidoreductase activity, acting on the CH-OH group of donors, NAD or NADP as acceptor"/>
    <property type="evidence" value="ECO:0007669"/>
    <property type="project" value="InterPro"/>
</dbReference>
<dbReference type="GO" id="GO:0051287">
    <property type="term" value="F:NAD binding"/>
    <property type="evidence" value="ECO:0007669"/>
    <property type="project" value="InterPro"/>
</dbReference>
<keyword evidence="20" id="KW-1185">Reference proteome</keyword>
<organism evidence="19 20">
    <name type="scientific">Miscanthus lutarioriparius</name>
    <dbReference type="NCBI Taxonomy" id="422564"/>
    <lineage>
        <taxon>Eukaryota</taxon>
        <taxon>Viridiplantae</taxon>
        <taxon>Streptophyta</taxon>
        <taxon>Embryophyta</taxon>
        <taxon>Tracheophyta</taxon>
        <taxon>Spermatophyta</taxon>
        <taxon>Magnoliopsida</taxon>
        <taxon>Liliopsida</taxon>
        <taxon>Poales</taxon>
        <taxon>Poaceae</taxon>
        <taxon>PACMAD clade</taxon>
        <taxon>Panicoideae</taxon>
        <taxon>Andropogonodae</taxon>
        <taxon>Andropogoneae</taxon>
        <taxon>Saccharinae</taxon>
        <taxon>Miscanthus</taxon>
    </lineage>
</organism>
<evidence type="ECO:0000256" key="2">
    <source>
        <dbReference type="ARBA" id="ARBA00005098"/>
    </source>
</evidence>
<dbReference type="Pfam" id="PF02826">
    <property type="entry name" value="2-Hacid_dh_C"/>
    <property type="match status" value="1"/>
</dbReference>
<evidence type="ECO:0000256" key="5">
    <source>
        <dbReference type="ARBA" id="ARBA00022503"/>
    </source>
</evidence>
<dbReference type="SUPFAM" id="SSF51735">
    <property type="entry name" value="NAD(P)-binding Rossmann-fold domains"/>
    <property type="match status" value="1"/>
</dbReference>
<dbReference type="InterPro" id="IPR006035">
    <property type="entry name" value="Ureohydrolase"/>
</dbReference>
<evidence type="ECO:0000313" key="19">
    <source>
        <dbReference type="EMBL" id="CAD6261463.1"/>
    </source>
</evidence>
<evidence type="ECO:0000256" key="10">
    <source>
        <dbReference type="ARBA" id="ARBA00023027"/>
    </source>
</evidence>
<dbReference type="SUPFAM" id="SSF52768">
    <property type="entry name" value="Arginase/deacetylase"/>
    <property type="match status" value="1"/>
</dbReference>
<dbReference type="Pfam" id="PF00389">
    <property type="entry name" value="2-Hacid_dh"/>
    <property type="match status" value="1"/>
</dbReference>
<evidence type="ECO:0000256" key="7">
    <source>
        <dbReference type="ARBA" id="ARBA00022801"/>
    </source>
</evidence>
<dbReference type="EMBL" id="CAJGYO010000011">
    <property type="protein sequence ID" value="CAD6261463.1"/>
    <property type="molecule type" value="Genomic_DNA"/>
</dbReference>
<evidence type="ECO:0000256" key="11">
    <source>
        <dbReference type="ARBA" id="ARBA00023211"/>
    </source>
</evidence>
<proteinExistence type="inferred from homology"/>
<dbReference type="GO" id="GO:0046872">
    <property type="term" value="F:metal ion binding"/>
    <property type="evidence" value="ECO:0007669"/>
    <property type="project" value="UniProtKB-KW"/>
</dbReference>
<dbReference type="Gene3D" id="3.40.800.10">
    <property type="entry name" value="Ureohydrolase domain"/>
    <property type="match status" value="1"/>
</dbReference>
<evidence type="ECO:0000256" key="4">
    <source>
        <dbReference type="ARBA" id="ARBA00012168"/>
    </source>
</evidence>
<evidence type="ECO:0000256" key="13">
    <source>
        <dbReference type="ARBA" id="ARBA00058137"/>
    </source>
</evidence>
<evidence type="ECO:0000256" key="16">
    <source>
        <dbReference type="RuleBase" id="RU003684"/>
    </source>
</evidence>
<dbReference type="CDD" id="cd12156">
    <property type="entry name" value="HPPR"/>
    <property type="match status" value="1"/>
</dbReference>
<dbReference type="PROSITE" id="PS51409">
    <property type="entry name" value="ARGINASE_2"/>
    <property type="match status" value="1"/>
</dbReference>
<accession>A0A811QZ71</accession>
<dbReference type="InterPro" id="IPR006139">
    <property type="entry name" value="D-isomer_2_OHA_DH_cat_dom"/>
</dbReference>
<keyword evidence="8" id="KW-0521">NADP</keyword>
<dbReference type="Proteomes" id="UP000604825">
    <property type="component" value="Unassembled WGS sequence"/>
</dbReference>
<dbReference type="GO" id="GO:0033389">
    <property type="term" value="P:putrescine biosynthetic process from arginine, via agmatine"/>
    <property type="evidence" value="ECO:0007669"/>
    <property type="project" value="TreeGrafter"/>
</dbReference>
<comment type="pathway">
    <text evidence="2">Nitrogen metabolism; urea cycle; L-ornithine and urea from L-arginine: step 1/1.</text>
</comment>
<evidence type="ECO:0000256" key="6">
    <source>
        <dbReference type="ARBA" id="ARBA00022723"/>
    </source>
</evidence>
<evidence type="ECO:0000256" key="12">
    <source>
        <dbReference type="ARBA" id="ARBA00047391"/>
    </source>
</evidence>
<evidence type="ECO:0000313" key="20">
    <source>
        <dbReference type="Proteomes" id="UP000604825"/>
    </source>
</evidence>
<comment type="similarity">
    <text evidence="3">Belongs to the arginase family. Agmatinase subfamily.</text>
</comment>
<dbReference type="Pfam" id="PF00491">
    <property type="entry name" value="Arginase"/>
    <property type="match status" value="1"/>
</dbReference>
<dbReference type="SUPFAM" id="SSF52283">
    <property type="entry name" value="Formate/glycerate dehydrogenase catalytic domain-like"/>
    <property type="match status" value="1"/>
</dbReference>
<dbReference type="FunFam" id="3.40.50.720:FF:000213">
    <property type="entry name" value="Putative 2-hydroxyacid dehydrogenase"/>
    <property type="match status" value="1"/>
</dbReference>
<keyword evidence="7 16" id="KW-0378">Hydrolase</keyword>
<dbReference type="Gene3D" id="3.40.50.720">
    <property type="entry name" value="NAD(P)-binding Rossmann-like Domain"/>
    <property type="match status" value="2"/>
</dbReference>
<dbReference type="InterPro" id="IPR023696">
    <property type="entry name" value="Ureohydrolase_dom_sf"/>
</dbReference>
<evidence type="ECO:0000259" key="17">
    <source>
        <dbReference type="Pfam" id="PF00389"/>
    </source>
</evidence>
<dbReference type="EC" id="3.5.3.1" evidence="4"/>
<keyword evidence="9" id="KW-0560">Oxidoreductase</keyword>
<reference evidence="19" key="1">
    <citation type="submission" date="2020-10" db="EMBL/GenBank/DDBJ databases">
        <authorList>
            <person name="Han B."/>
            <person name="Lu T."/>
            <person name="Zhao Q."/>
            <person name="Huang X."/>
            <person name="Zhao Y."/>
        </authorList>
    </citation>
    <scope>NUCLEOTIDE SEQUENCE</scope>
</reference>
<evidence type="ECO:0000256" key="1">
    <source>
        <dbReference type="ARBA" id="ARBA00001936"/>
    </source>
</evidence>
<dbReference type="AlphaFoldDB" id="A0A811QZ71"/>
<evidence type="ECO:0000256" key="14">
    <source>
        <dbReference type="ARBA" id="ARBA00071872"/>
    </source>
</evidence>
<name>A0A811QZ71_9POAL</name>
<evidence type="ECO:0000256" key="9">
    <source>
        <dbReference type="ARBA" id="ARBA00023002"/>
    </source>
</evidence>
<keyword evidence="11" id="KW-0464">Manganese</keyword>
<comment type="function">
    <text evidence="13">Catalyzes the hydrolysis of L-arginine to urea and L-ornithine. The latter can be utilized in the urea cycle or as a precursor for the synthesis of both polyamines and proline.</text>
</comment>
<comment type="catalytic activity">
    <reaction evidence="12">
        <text>L-arginine + H2O = urea + L-ornithine</text>
        <dbReference type="Rhea" id="RHEA:20569"/>
        <dbReference type="ChEBI" id="CHEBI:15377"/>
        <dbReference type="ChEBI" id="CHEBI:16199"/>
        <dbReference type="ChEBI" id="CHEBI:32682"/>
        <dbReference type="ChEBI" id="CHEBI:46911"/>
        <dbReference type="EC" id="3.5.3.1"/>
    </reaction>
</comment>
<dbReference type="OrthoDB" id="288726at2759"/>
<keyword evidence="5" id="KW-0056">Arginine metabolism</keyword>
<keyword evidence="10" id="KW-0520">NAD</keyword>
<dbReference type="InterPro" id="IPR006140">
    <property type="entry name" value="D-isomer_DH_NAD-bd"/>
</dbReference>
<dbReference type="PANTHER" id="PTHR11358">
    <property type="entry name" value="ARGINASE/AGMATINASE"/>
    <property type="match status" value="1"/>
</dbReference>
<evidence type="ECO:0000256" key="8">
    <source>
        <dbReference type="ARBA" id="ARBA00022857"/>
    </source>
</evidence>
<dbReference type="PROSITE" id="PS01053">
    <property type="entry name" value="ARGINASE_1"/>
    <property type="match status" value="1"/>
</dbReference>
<protein>
    <recommendedName>
        <fullName evidence="14">Arginase 1, mitochondrial</fullName>
        <ecNumber evidence="4">3.5.3.1</ecNumber>
    </recommendedName>
    <alternativeName>
        <fullName evidence="15">Arginine amidohydrolase 1</fullName>
    </alternativeName>
</protein>
<dbReference type="FunFam" id="3.40.800.10:FF:000007">
    <property type="entry name" value="Arginase 1, mitochondrial"/>
    <property type="match status" value="1"/>
</dbReference>
<evidence type="ECO:0000259" key="18">
    <source>
        <dbReference type="Pfam" id="PF02826"/>
    </source>
</evidence>
<dbReference type="CDD" id="cd11593">
    <property type="entry name" value="Agmatinase-like_2"/>
    <property type="match status" value="1"/>
</dbReference>
<gene>
    <name evidence="19" type="ORF">NCGR_LOCUS44884</name>
</gene>
<feature type="domain" description="D-isomer specific 2-hydroxyacid dehydrogenase NAD-binding" evidence="18">
    <location>
        <begin position="401"/>
        <end position="572"/>
    </location>
</feature>
<dbReference type="InterPro" id="IPR020855">
    <property type="entry name" value="Ureohydrolase_Mn_BS"/>
</dbReference>
<dbReference type="GO" id="GO:0008783">
    <property type="term" value="F:agmatinase activity"/>
    <property type="evidence" value="ECO:0007669"/>
    <property type="project" value="TreeGrafter"/>
</dbReference>
<evidence type="ECO:0000256" key="3">
    <source>
        <dbReference type="ARBA" id="ARBA00009227"/>
    </source>
</evidence>
<evidence type="ECO:0000256" key="15">
    <source>
        <dbReference type="ARBA" id="ARBA00078159"/>
    </source>
</evidence>
<dbReference type="InterPro" id="IPR036291">
    <property type="entry name" value="NAD(P)-bd_dom_sf"/>
</dbReference>
<sequence length="627" mass="67769">MGGAAAGTKWIHHIQRLSAVKVSAEAVERGQSRVIDASLTLIRERAKLKAEFLRALGGVKASAALLGVPLGHNSSFLQGPAFAPPRIREAIWCGSTNSSTEEGKELNDPRVLTDVGDVPIQEIRDCGVEDDRLMHVISESVKTLMEEEPLRPLVLGGDHSISYPVVRAVSEKLGGPVDILHLDAHPDIYDCFEGNTYSHASSFARIMEGGYARRLLQVGLRSITKEGREQGKRFGVEQYEMRTFSKDREKLENLKLGEGVKGVYVSVDVDCLDPAFAPGVSHIEPGGLSFRDVLNILQNLQGDVVAADVVEFNPQRDTVDGMTAMVAAKLVRELTAKISKPASRRGRHGRRRLLDAVPSVRCLVSTAAGVDHIDLAECARRGVAVANSGTVYSADVADHAVGMLVDVLRRVSAAERFVRRRLWLLQDGGYPLASKLGGKRVGIIGLGNIGLLIAKRLEAFGCVVYYNSRRPKDSVSYKYFSNVHHLASESDILVVACALNKETRHIVNKDVLEALGKDGIVVNIGRGSNIDEAALVGALKEGRIAGAGLEVVENEPKVPVELLSMDNVVLTPRSAVYTMESRSDLCEHLICNLEAFFAGKPLITPGRVAVQASSVQLLGGNNTFTTS</sequence>
<feature type="domain" description="D-isomer specific 2-hydroxyacid dehydrogenase catalytic" evidence="17">
    <location>
        <begin position="347"/>
        <end position="603"/>
    </location>
</feature>
<comment type="cofactor">
    <cofactor evidence="1">
        <name>Mn(2+)</name>
        <dbReference type="ChEBI" id="CHEBI:29035"/>
    </cofactor>
</comment>
<dbReference type="GO" id="GO:0004053">
    <property type="term" value="F:arginase activity"/>
    <property type="evidence" value="ECO:0007669"/>
    <property type="project" value="UniProtKB-EC"/>
</dbReference>
<dbReference type="PANTHER" id="PTHR11358:SF26">
    <property type="entry name" value="GUANIDINO ACID HYDROLASE, MITOCHONDRIAL"/>
    <property type="match status" value="1"/>
</dbReference>
<comment type="caution">
    <text evidence="19">The sequence shown here is derived from an EMBL/GenBank/DDBJ whole genome shotgun (WGS) entry which is preliminary data.</text>
</comment>
<keyword evidence="6" id="KW-0479">Metal-binding</keyword>